<dbReference type="AlphaFoldDB" id="A0A0D1DY52"/>
<dbReference type="EMBL" id="CM003152">
    <property type="protein sequence ID" value="KIS67460.1"/>
    <property type="molecule type" value="Genomic_DNA"/>
</dbReference>
<dbReference type="VEuPathDB" id="FungiDB:UMAG_04559"/>
<name>A0A0D1DY52_MYCMD</name>
<proteinExistence type="predicted"/>
<evidence type="ECO:0000313" key="2">
    <source>
        <dbReference type="EMBL" id="KIS67460.1"/>
    </source>
</evidence>
<keyword evidence="3" id="KW-1185">Reference proteome</keyword>
<feature type="compositionally biased region" description="Basic and acidic residues" evidence="1">
    <location>
        <begin position="97"/>
        <end position="106"/>
    </location>
</feature>
<accession>A0A0D1DY52</accession>
<dbReference type="KEGG" id="uma:UMAG_04559"/>
<sequence>MSDCPDSSASSGSASAATLALSSSSMDSLIQLMSFPTVKQDQAQVPTLLIKTMDVCASVLTPTRKPPAFSRQHARYAPAAAATLATPSRQVATPSDLRLEEREVES</sequence>
<evidence type="ECO:0000313" key="3">
    <source>
        <dbReference type="Proteomes" id="UP000000561"/>
    </source>
</evidence>
<dbReference type="GeneID" id="23564707"/>
<evidence type="ECO:0000256" key="1">
    <source>
        <dbReference type="SAM" id="MobiDB-lite"/>
    </source>
</evidence>
<dbReference type="InParanoid" id="A0A0D1DY52"/>
<feature type="region of interest" description="Disordered" evidence="1">
    <location>
        <begin position="80"/>
        <end position="106"/>
    </location>
</feature>
<dbReference type="RefSeq" id="XP_011390875.1">
    <property type="nucleotide sequence ID" value="XM_011392573.1"/>
</dbReference>
<gene>
    <name evidence="2" type="ORF">UMAG_04559</name>
</gene>
<organism evidence="2 3">
    <name type="scientific">Mycosarcoma maydis</name>
    <name type="common">Corn smut fungus</name>
    <name type="synonym">Ustilago maydis</name>
    <dbReference type="NCBI Taxonomy" id="5270"/>
    <lineage>
        <taxon>Eukaryota</taxon>
        <taxon>Fungi</taxon>
        <taxon>Dikarya</taxon>
        <taxon>Basidiomycota</taxon>
        <taxon>Ustilaginomycotina</taxon>
        <taxon>Ustilaginomycetes</taxon>
        <taxon>Ustilaginales</taxon>
        <taxon>Ustilaginaceae</taxon>
        <taxon>Mycosarcoma</taxon>
    </lineage>
</organism>
<dbReference type="Proteomes" id="UP000000561">
    <property type="component" value="Chromosome 13"/>
</dbReference>
<reference evidence="2 3" key="1">
    <citation type="journal article" date="2006" name="Nature">
        <title>Insights from the genome of the biotrophic fungal plant pathogen Ustilago maydis.</title>
        <authorList>
            <person name="Kamper J."/>
            <person name="Kahmann R."/>
            <person name="Bolker M."/>
            <person name="Ma L.J."/>
            <person name="Brefort T."/>
            <person name="Saville B.J."/>
            <person name="Banuett F."/>
            <person name="Kronstad J.W."/>
            <person name="Gold S.E."/>
            <person name="Muller O."/>
            <person name="Perlin M.H."/>
            <person name="Wosten H.A."/>
            <person name="de Vries R."/>
            <person name="Ruiz-Herrera J."/>
            <person name="Reynaga-Pena C.G."/>
            <person name="Snetselaar K."/>
            <person name="McCann M."/>
            <person name="Perez-Martin J."/>
            <person name="Feldbrugge M."/>
            <person name="Basse C.W."/>
            <person name="Steinberg G."/>
            <person name="Ibeas J.I."/>
            <person name="Holloman W."/>
            <person name="Guzman P."/>
            <person name="Farman M."/>
            <person name="Stajich J.E."/>
            <person name="Sentandreu R."/>
            <person name="Gonzalez-Prieto J.M."/>
            <person name="Kennell J.C."/>
            <person name="Molina L."/>
            <person name="Schirawski J."/>
            <person name="Mendoza-Mendoza A."/>
            <person name="Greilinger D."/>
            <person name="Munch K."/>
            <person name="Rossel N."/>
            <person name="Scherer M."/>
            <person name="Vranes M."/>
            <person name="Ladendorf O."/>
            <person name="Vincon V."/>
            <person name="Fuchs U."/>
            <person name="Sandrock B."/>
            <person name="Meng S."/>
            <person name="Ho E.C."/>
            <person name="Cahill M.J."/>
            <person name="Boyce K.J."/>
            <person name="Klose J."/>
            <person name="Klosterman S.J."/>
            <person name="Deelstra H.J."/>
            <person name="Ortiz-Castellanos L."/>
            <person name="Li W."/>
            <person name="Sanchez-Alonso P."/>
            <person name="Schreier P.H."/>
            <person name="Hauser-Hahn I."/>
            <person name="Vaupel M."/>
            <person name="Koopmann E."/>
            <person name="Friedrich G."/>
            <person name="Voss H."/>
            <person name="Schluter T."/>
            <person name="Margolis J."/>
            <person name="Platt D."/>
            <person name="Swimmer C."/>
            <person name="Gnirke A."/>
            <person name="Chen F."/>
            <person name="Vysotskaia V."/>
            <person name="Mannhaupt G."/>
            <person name="Guldener U."/>
            <person name="Munsterkotter M."/>
            <person name="Haase D."/>
            <person name="Oesterheld M."/>
            <person name="Mewes H.W."/>
            <person name="Mauceli E.W."/>
            <person name="DeCaprio D."/>
            <person name="Wade C.M."/>
            <person name="Butler J."/>
            <person name="Young S."/>
            <person name="Jaffe D.B."/>
            <person name="Calvo S."/>
            <person name="Nusbaum C."/>
            <person name="Galagan J."/>
            <person name="Birren B.W."/>
        </authorList>
    </citation>
    <scope>NUCLEOTIDE SEQUENCE [LARGE SCALE GENOMIC DNA]</scope>
    <source>
        <strain evidence="3">DSM 14603 / FGSC 9021 / UM521</strain>
    </source>
</reference>
<protein>
    <submittedName>
        <fullName evidence="2">Uncharacterized protein</fullName>
    </submittedName>
</protein>